<name>A0A972G2F5_9GAMM</name>
<dbReference type="AlphaFoldDB" id="A0A972G2F5"/>
<reference evidence="1" key="1">
    <citation type="submission" date="2020-04" db="EMBL/GenBank/DDBJ databases">
        <title>Description of Shewanella salipaludis sp. nov., isolated from a salt marsh.</title>
        <authorList>
            <person name="Park S."/>
            <person name="Yoon J.-H."/>
        </authorList>
    </citation>
    <scope>NUCLEOTIDE SEQUENCE</scope>
    <source>
        <strain evidence="1">SHSM-M6</strain>
    </source>
</reference>
<evidence type="ECO:0000313" key="1">
    <source>
        <dbReference type="EMBL" id="NMH65969.1"/>
    </source>
</evidence>
<accession>A0A972G2F5</accession>
<dbReference type="Proteomes" id="UP000737113">
    <property type="component" value="Unassembled WGS sequence"/>
</dbReference>
<proteinExistence type="predicted"/>
<dbReference type="RefSeq" id="WP_169564694.1">
    <property type="nucleotide sequence ID" value="NZ_JAAXYH010000008.1"/>
</dbReference>
<organism evidence="1 2">
    <name type="scientific">Shewanella salipaludis</name>
    <dbReference type="NCBI Taxonomy" id="2723052"/>
    <lineage>
        <taxon>Bacteria</taxon>
        <taxon>Pseudomonadati</taxon>
        <taxon>Pseudomonadota</taxon>
        <taxon>Gammaproteobacteria</taxon>
        <taxon>Alteromonadales</taxon>
        <taxon>Shewanellaceae</taxon>
        <taxon>Shewanella</taxon>
    </lineage>
</organism>
<sequence length="67" mass="7929">MKYECPECSRTIFNRRLDNCEFCSAAIPENLKFSDADKKQIENEHQELMKRECEIEPPLRRYVGGAF</sequence>
<evidence type="ECO:0000313" key="2">
    <source>
        <dbReference type="Proteomes" id="UP000737113"/>
    </source>
</evidence>
<comment type="caution">
    <text evidence="1">The sequence shown here is derived from an EMBL/GenBank/DDBJ whole genome shotgun (WGS) entry which is preliminary data.</text>
</comment>
<gene>
    <name evidence="1" type="ORF">HC757_12440</name>
</gene>
<protein>
    <submittedName>
        <fullName evidence="1">Uncharacterized protein</fullName>
    </submittedName>
</protein>
<dbReference type="EMBL" id="JAAXYH010000008">
    <property type="protein sequence ID" value="NMH65969.1"/>
    <property type="molecule type" value="Genomic_DNA"/>
</dbReference>
<keyword evidence="2" id="KW-1185">Reference proteome</keyword>